<comment type="caution">
    <text evidence="7">The sequence shown here is derived from an EMBL/GenBank/DDBJ whole genome shotgun (WGS) entry which is preliminary data.</text>
</comment>
<evidence type="ECO:0000256" key="4">
    <source>
        <dbReference type="RuleBase" id="RU003719"/>
    </source>
</evidence>
<dbReference type="PANTHER" id="PTHR42789">
    <property type="entry name" value="D-ISOMER SPECIFIC 2-HYDROXYACID DEHYDROGENASE FAMILY PROTEIN (AFU_ORTHOLOGUE AFUA_6G10090)"/>
    <property type="match status" value="1"/>
</dbReference>
<evidence type="ECO:0000313" key="7">
    <source>
        <dbReference type="EMBL" id="GLQ55298.1"/>
    </source>
</evidence>
<gene>
    <name evidence="7" type="ORF">GCM10010862_25570</name>
</gene>
<sequence>MARKPRLVLAMRDELPDDFFGEVEWLRLEAVAEVVSRRAFSNFDDAPGADALRQADILLAAWGAPQLTAERLARAPNLRFVAYAAASIRAMTTPAFWERGIPITSAVSAMAVPVAEFTFAAIIMCAKDVFRLRDAHRLSRGAGGFGARMGLGSAHIGNYRRRVGIVGASRTGRLVIGMLVRSGFEVCVYDPFLGEDEAQALGVTRMALTDLLAWSHTVSLHAPILPETRHMIGAAELALMADNAVLINTARGWLIDHQALERELVSGRLRALIDTPDPEPLPPDSVLYHLPNVVLTPHIAGAQGNELRRLSDLAITEIERFVAGLPPLHPVTAAELDRIA</sequence>
<name>A0ABQ5W688_9HYPH</name>
<dbReference type="SUPFAM" id="SSF51735">
    <property type="entry name" value="NAD(P)-binding Rossmann-fold domains"/>
    <property type="match status" value="1"/>
</dbReference>
<dbReference type="Proteomes" id="UP001156691">
    <property type="component" value="Unassembled WGS sequence"/>
</dbReference>
<dbReference type="InterPro" id="IPR006140">
    <property type="entry name" value="D-isomer_DH_NAD-bd"/>
</dbReference>
<dbReference type="Pfam" id="PF00389">
    <property type="entry name" value="2-Hacid_dh"/>
    <property type="match status" value="1"/>
</dbReference>
<evidence type="ECO:0000259" key="5">
    <source>
        <dbReference type="Pfam" id="PF00389"/>
    </source>
</evidence>
<comment type="similarity">
    <text evidence="1 4">Belongs to the D-isomer specific 2-hydroxyacid dehydrogenase family.</text>
</comment>
<evidence type="ECO:0000256" key="1">
    <source>
        <dbReference type="ARBA" id="ARBA00005854"/>
    </source>
</evidence>
<evidence type="ECO:0000313" key="8">
    <source>
        <dbReference type="Proteomes" id="UP001156691"/>
    </source>
</evidence>
<reference evidence="8" key="1">
    <citation type="journal article" date="2019" name="Int. J. Syst. Evol. Microbiol.">
        <title>The Global Catalogue of Microorganisms (GCM) 10K type strain sequencing project: providing services to taxonomists for standard genome sequencing and annotation.</title>
        <authorList>
            <consortium name="The Broad Institute Genomics Platform"/>
            <consortium name="The Broad Institute Genome Sequencing Center for Infectious Disease"/>
            <person name="Wu L."/>
            <person name="Ma J."/>
        </authorList>
    </citation>
    <scope>NUCLEOTIDE SEQUENCE [LARGE SCALE GENOMIC DNA]</scope>
    <source>
        <strain evidence="8">NBRC 112416</strain>
    </source>
</reference>
<dbReference type="EMBL" id="BSNS01000011">
    <property type="protein sequence ID" value="GLQ55298.1"/>
    <property type="molecule type" value="Genomic_DNA"/>
</dbReference>
<feature type="domain" description="D-isomer specific 2-hydroxyacid dehydrogenase catalytic" evidence="5">
    <location>
        <begin position="49"/>
        <end position="331"/>
    </location>
</feature>
<evidence type="ECO:0000256" key="3">
    <source>
        <dbReference type="ARBA" id="ARBA00023027"/>
    </source>
</evidence>
<dbReference type="PROSITE" id="PS00671">
    <property type="entry name" value="D_2_HYDROXYACID_DH_3"/>
    <property type="match status" value="1"/>
</dbReference>
<organism evidence="7 8">
    <name type="scientific">Devosia nitrariae</name>
    <dbReference type="NCBI Taxonomy" id="2071872"/>
    <lineage>
        <taxon>Bacteria</taxon>
        <taxon>Pseudomonadati</taxon>
        <taxon>Pseudomonadota</taxon>
        <taxon>Alphaproteobacteria</taxon>
        <taxon>Hyphomicrobiales</taxon>
        <taxon>Devosiaceae</taxon>
        <taxon>Devosia</taxon>
    </lineage>
</organism>
<evidence type="ECO:0000256" key="2">
    <source>
        <dbReference type="ARBA" id="ARBA00023002"/>
    </source>
</evidence>
<dbReference type="Gene3D" id="3.40.50.720">
    <property type="entry name" value="NAD(P)-binding Rossmann-like Domain"/>
    <property type="match status" value="2"/>
</dbReference>
<dbReference type="SUPFAM" id="SSF52283">
    <property type="entry name" value="Formate/glycerate dehydrogenase catalytic domain-like"/>
    <property type="match status" value="1"/>
</dbReference>
<dbReference type="PANTHER" id="PTHR42789:SF1">
    <property type="entry name" value="D-ISOMER SPECIFIC 2-HYDROXYACID DEHYDROGENASE FAMILY PROTEIN (AFU_ORTHOLOGUE AFUA_6G10090)"/>
    <property type="match status" value="1"/>
</dbReference>
<keyword evidence="8" id="KW-1185">Reference proteome</keyword>
<dbReference type="InterPro" id="IPR029753">
    <property type="entry name" value="D-isomer_DH_CS"/>
</dbReference>
<keyword evidence="2 4" id="KW-0560">Oxidoreductase</keyword>
<dbReference type="Pfam" id="PF02826">
    <property type="entry name" value="2-Hacid_dh_C"/>
    <property type="match status" value="1"/>
</dbReference>
<dbReference type="InterPro" id="IPR050857">
    <property type="entry name" value="D-2-hydroxyacid_DH"/>
</dbReference>
<protein>
    <submittedName>
        <fullName evidence="7">Dehydrogenase</fullName>
    </submittedName>
</protein>
<keyword evidence="3" id="KW-0520">NAD</keyword>
<dbReference type="InterPro" id="IPR036291">
    <property type="entry name" value="NAD(P)-bd_dom_sf"/>
</dbReference>
<dbReference type="CDD" id="cd12167">
    <property type="entry name" value="2-Hacid_dh_8"/>
    <property type="match status" value="1"/>
</dbReference>
<dbReference type="InterPro" id="IPR006139">
    <property type="entry name" value="D-isomer_2_OHA_DH_cat_dom"/>
</dbReference>
<proteinExistence type="inferred from homology"/>
<evidence type="ECO:0000259" key="6">
    <source>
        <dbReference type="Pfam" id="PF02826"/>
    </source>
</evidence>
<dbReference type="RefSeq" id="WP_284340716.1">
    <property type="nucleotide sequence ID" value="NZ_BSNS01000011.1"/>
</dbReference>
<accession>A0ABQ5W688</accession>
<feature type="domain" description="D-isomer specific 2-hydroxyacid dehydrogenase NAD-binding" evidence="6">
    <location>
        <begin position="158"/>
        <end position="300"/>
    </location>
</feature>